<dbReference type="PANTHER" id="PTHR12242:SF1">
    <property type="entry name" value="MYND-TYPE DOMAIN-CONTAINING PROTEIN"/>
    <property type="match status" value="1"/>
</dbReference>
<keyword evidence="1" id="KW-0472">Membrane</keyword>
<evidence type="ECO:0000313" key="2">
    <source>
        <dbReference type="EMBL" id="CAE0705270.1"/>
    </source>
</evidence>
<protein>
    <submittedName>
        <fullName evidence="2">Uncharacterized protein</fullName>
    </submittedName>
</protein>
<feature type="transmembrane region" description="Helical" evidence="1">
    <location>
        <begin position="91"/>
        <end position="109"/>
    </location>
</feature>
<keyword evidence="4" id="KW-1185">Reference proteome</keyword>
<evidence type="ECO:0000313" key="4">
    <source>
        <dbReference type="Proteomes" id="UP000789595"/>
    </source>
</evidence>
<feature type="transmembrane region" description="Helical" evidence="1">
    <location>
        <begin position="187"/>
        <end position="205"/>
    </location>
</feature>
<dbReference type="PANTHER" id="PTHR12242">
    <property type="entry name" value="OS02G0130600 PROTEIN-RELATED"/>
    <property type="match status" value="1"/>
</dbReference>
<keyword evidence="1" id="KW-1133">Transmembrane helix</keyword>
<gene>
    <name evidence="2" type="ORF">PCAL00307_LOCUS20718</name>
    <name evidence="3" type="ORF">PECAL_1P17390</name>
</gene>
<evidence type="ECO:0000313" key="3">
    <source>
        <dbReference type="EMBL" id="CAH0365306.1"/>
    </source>
</evidence>
<reference evidence="2" key="1">
    <citation type="submission" date="2021-01" db="EMBL/GenBank/DDBJ databases">
        <authorList>
            <person name="Corre E."/>
            <person name="Pelletier E."/>
            <person name="Niang G."/>
            <person name="Scheremetjew M."/>
            <person name="Finn R."/>
            <person name="Kale V."/>
            <person name="Holt S."/>
            <person name="Cochrane G."/>
            <person name="Meng A."/>
            <person name="Brown T."/>
            <person name="Cohen L."/>
        </authorList>
    </citation>
    <scope>NUCLEOTIDE SEQUENCE</scope>
    <source>
        <strain evidence="2">CCMP1756</strain>
    </source>
</reference>
<dbReference type="Pfam" id="PF21534">
    <property type="entry name" value="Rost"/>
    <property type="match status" value="1"/>
</dbReference>
<dbReference type="GO" id="GO:0016020">
    <property type="term" value="C:membrane"/>
    <property type="evidence" value="ECO:0007669"/>
    <property type="project" value="TreeGrafter"/>
</dbReference>
<dbReference type="EMBL" id="CAKKNE010000001">
    <property type="protein sequence ID" value="CAH0365306.1"/>
    <property type="molecule type" value="Genomic_DNA"/>
</dbReference>
<dbReference type="EMBL" id="HBIW01024011">
    <property type="protein sequence ID" value="CAE0705270.1"/>
    <property type="molecule type" value="Transcribed_RNA"/>
</dbReference>
<dbReference type="AlphaFoldDB" id="A0A7S4A6H0"/>
<reference evidence="3" key="2">
    <citation type="submission" date="2021-11" db="EMBL/GenBank/DDBJ databases">
        <authorList>
            <consortium name="Genoscope - CEA"/>
            <person name="William W."/>
        </authorList>
    </citation>
    <scope>NUCLEOTIDE SEQUENCE</scope>
</reference>
<feature type="transmembrane region" description="Helical" evidence="1">
    <location>
        <begin position="130"/>
        <end position="152"/>
    </location>
</feature>
<evidence type="ECO:0000256" key="1">
    <source>
        <dbReference type="SAM" id="Phobius"/>
    </source>
</evidence>
<keyword evidence="1" id="KW-0812">Transmembrane</keyword>
<sequence length="272" mass="31403">MAGEGDNYSVCRTCGEEWSKERREFWLTEYDGRWVRYFGSSRIIKDRGQYLAFRGILFAGMLSILVSSITIESLDGKGRCWPIYLTHQGALIETVYLGLAFSTTAKAYYYRDVEGTKDAPERTPWYCRAAWILQGITLPASFLIFVLYWGLVYDGGKIYPISPWTHGVNFVLMVLDQAVSNQPMYLVHGLLFMVYAFLYCLWSYIHFASGLKNCENDRYIYATLNWKYHGKASKLAAMILLVVAPFFNIVFWCLFFRRVRGVTETPKAADRV</sequence>
<dbReference type="OrthoDB" id="419711at2759"/>
<feature type="transmembrane region" description="Helical" evidence="1">
    <location>
        <begin position="51"/>
        <end position="71"/>
    </location>
</feature>
<organism evidence="2">
    <name type="scientific">Pelagomonas calceolata</name>
    <dbReference type="NCBI Taxonomy" id="35677"/>
    <lineage>
        <taxon>Eukaryota</taxon>
        <taxon>Sar</taxon>
        <taxon>Stramenopiles</taxon>
        <taxon>Ochrophyta</taxon>
        <taxon>Pelagophyceae</taxon>
        <taxon>Pelagomonadales</taxon>
        <taxon>Pelagomonadaceae</taxon>
        <taxon>Pelagomonas</taxon>
    </lineage>
</organism>
<feature type="transmembrane region" description="Helical" evidence="1">
    <location>
        <begin position="235"/>
        <end position="256"/>
    </location>
</feature>
<accession>A0A7S4A6H0</accession>
<dbReference type="Proteomes" id="UP000789595">
    <property type="component" value="Unassembled WGS sequence"/>
</dbReference>
<dbReference type="InterPro" id="IPR049352">
    <property type="entry name" value="Rost"/>
</dbReference>
<feature type="transmembrane region" description="Helical" evidence="1">
    <location>
        <begin position="158"/>
        <end position="175"/>
    </location>
</feature>
<proteinExistence type="predicted"/>
<name>A0A7S4A6H0_9STRA</name>